<dbReference type="OrthoDB" id="9811959at2"/>
<proteinExistence type="predicted"/>
<dbReference type="SUPFAM" id="SSF158446">
    <property type="entry name" value="IVS-encoded protein-like"/>
    <property type="match status" value="1"/>
</dbReference>
<dbReference type="EMBL" id="FONA01000022">
    <property type="protein sequence ID" value="SFE91952.1"/>
    <property type="molecule type" value="Genomic_DNA"/>
</dbReference>
<accession>A0A1I2EG81</accession>
<dbReference type="AlphaFoldDB" id="A0A1I2EG81"/>
<dbReference type="STRING" id="385682.SAMN05444380_12273"/>
<dbReference type="NCBIfam" id="TIGR02436">
    <property type="entry name" value="four helix bundle protein"/>
    <property type="match status" value="1"/>
</dbReference>
<dbReference type="InterPro" id="IPR012657">
    <property type="entry name" value="23S_rRNA-intervening_sequence"/>
</dbReference>
<dbReference type="RefSeq" id="WP_010528533.1">
    <property type="nucleotide sequence ID" value="NZ_AFSL01000088.1"/>
</dbReference>
<dbReference type="Gene3D" id="1.20.1440.60">
    <property type="entry name" value="23S rRNA-intervening sequence"/>
    <property type="match status" value="1"/>
</dbReference>
<evidence type="ECO:0000313" key="1">
    <source>
        <dbReference type="EMBL" id="SFE91952.1"/>
    </source>
</evidence>
<reference evidence="1 2" key="1">
    <citation type="submission" date="2016-10" db="EMBL/GenBank/DDBJ databases">
        <authorList>
            <person name="de Groot N.N."/>
        </authorList>
    </citation>
    <scope>NUCLEOTIDE SEQUENCE [LARGE SCALE GENOMIC DNA]</scope>
    <source>
        <strain evidence="1 2">DSM 19012</strain>
    </source>
</reference>
<protein>
    <submittedName>
        <fullName evidence="1">Four helix bundle protein</fullName>
    </submittedName>
</protein>
<keyword evidence="2" id="KW-1185">Reference proteome</keyword>
<dbReference type="eggNOG" id="ENOG50315HT">
    <property type="taxonomic scope" value="Bacteria"/>
</dbReference>
<dbReference type="Proteomes" id="UP000181976">
    <property type="component" value="Unassembled WGS sequence"/>
</dbReference>
<dbReference type="PANTHER" id="PTHR38471:SF2">
    <property type="entry name" value="FOUR HELIX BUNDLE PROTEIN"/>
    <property type="match status" value="1"/>
</dbReference>
<organism evidence="1 2">
    <name type="scientific">Thermophagus xiamenensis</name>
    <dbReference type="NCBI Taxonomy" id="385682"/>
    <lineage>
        <taxon>Bacteria</taxon>
        <taxon>Pseudomonadati</taxon>
        <taxon>Bacteroidota</taxon>
        <taxon>Bacteroidia</taxon>
        <taxon>Marinilabiliales</taxon>
        <taxon>Marinilabiliaceae</taxon>
        <taxon>Thermophagus</taxon>
    </lineage>
</organism>
<dbReference type="InterPro" id="IPR036583">
    <property type="entry name" value="23S_rRNA_IVS_sf"/>
</dbReference>
<sequence length="125" mass="14515">MAGSFRDLTVFKKAFSLAMEVFEVTKKFPSDEKYALTDQLRRSSRSVCRAIGEGYRKRQYPKHFSSKMSDADMENSETQISLDFALACQYISEGERNELVVKSEEVGRMLNHMIENPEKYKPRNK</sequence>
<dbReference type="Pfam" id="PF05635">
    <property type="entry name" value="23S_rRNA_IVP"/>
    <property type="match status" value="1"/>
</dbReference>
<gene>
    <name evidence="1" type="ORF">SAMN05444380_12273</name>
</gene>
<dbReference type="InParanoid" id="A0A1I2EG81"/>
<dbReference type="PANTHER" id="PTHR38471">
    <property type="entry name" value="FOUR HELIX BUNDLE PROTEIN"/>
    <property type="match status" value="1"/>
</dbReference>
<name>A0A1I2EG81_9BACT</name>
<evidence type="ECO:0000313" key="2">
    <source>
        <dbReference type="Proteomes" id="UP000181976"/>
    </source>
</evidence>
<dbReference type="CDD" id="cd16377">
    <property type="entry name" value="23S_rRNA_IVP_like"/>
    <property type="match status" value="1"/>
</dbReference>